<accession>A0A915I2N3</accession>
<organism evidence="1 2">
    <name type="scientific">Romanomermis culicivorax</name>
    <name type="common">Nematode worm</name>
    <dbReference type="NCBI Taxonomy" id="13658"/>
    <lineage>
        <taxon>Eukaryota</taxon>
        <taxon>Metazoa</taxon>
        <taxon>Ecdysozoa</taxon>
        <taxon>Nematoda</taxon>
        <taxon>Enoplea</taxon>
        <taxon>Dorylaimia</taxon>
        <taxon>Mermithida</taxon>
        <taxon>Mermithoidea</taxon>
        <taxon>Mermithidae</taxon>
        <taxon>Romanomermis</taxon>
    </lineage>
</organism>
<protein>
    <submittedName>
        <fullName evidence="2">Uncharacterized protein</fullName>
    </submittedName>
</protein>
<reference evidence="2" key="1">
    <citation type="submission" date="2022-11" db="UniProtKB">
        <authorList>
            <consortium name="WormBaseParasite"/>
        </authorList>
    </citation>
    <scope>IDENTIFICATION</scope>
</reference>
<dbReference type="WBParaSite" id="nRc.2.0.1.t07719-RA">
    <property type="protein sequence ID" value="nRc.2.0.1.t07719-RA"/>
    <property type="gene ID" value="nRc.2.0.1.g07719"/>
</dbReference>
<keyword evidence="1" id="KW-1185">Reference proteome</keyword>
<dbReference type="Proteomes" id="UP000887565">
    <property type="component" value="Unplaced"/>
</dbReference>
<name>A0A915I2N3_ROMCU</name>
<evidence type="ECO:0000313" key="2">
    <source>
        <dbReference type="WBParaSite" id="nRc.2.0.1.t07719-RA"/>
    </source>
</evidence>
<proteinExistence type="predicted"/>
<sequence length="246" mass="27659">MYKSIKLNLDKAADTSKKYYDQRACKRKISINNLVLLVNNKKATFRSGIADCRQLSPIQLTTIGDSQRFQGMSRQSTESLTLADSYDLINYKLSTSFDYVSSVWGEASACVFIPDALGSDAVLYDLRMQIIQKLKDSPTIFERLGIMPQVQGLKPLAFEFLGVDPTPFIVKLDSQAVKADLLSAIIPKHLESKAALDGHLTLNLFFATFHFHLWDNIQDIFPVLAHDFQTASAIAWAENYINNQEI</sequence>
<dbReference type="AlphaFoldDB" id="A0A915I2N3"/>
<evidence type="ECO:0000313" key="1">
    <source>
        <dbReference type="Proteomes" id="UP000887565"/>
    </source>
</evidence>